<organism evidence="2 3">
    <name type="scientific">Streptomyces monticola</name>
    <dbReference type="NCBI Taxonomy" id="2666263"/>
    <lineage>
        <taxon>Bacteria</taxon>
        <taxon>Bacillati</taxon>
        <taxon>Actinomycetota</taxon>
        <taxon>Actinomycetes</taxon>
        <taxon>Kitasatosporales</taxon>
        <taxon>Streptomycetaceae</taxon>
        <taxon>Streptomyces</taxon>
    </lineage>
</organism>
<keyword evidence="1" id="KW-1133">Transmembrane helix</keyword>
<proteinExistence type="predicted"/>
<dbReference type="RefSeq" id="WP_381827683.1">
    <property type="nucleotide sequence ID" value="NZ_JBHTCF010000002.1"/>
</dbReference>
<feature type="transmembrane region" description="Helical" evidence="1">
    <location>
        <begin position="58"/>
        <end position="76"/>
    </location>
</feature>
<evidence type="ECO:0000313" key="2">
    <source>
        <dbReference type="EMBL" id="MFC7303967.1"/>
    </source>
</evidence>
<keyword evidence="1" id="KW-0472">Membrane</keyword>
<name>A0ABW2JFG3_9ACTN</name>
<evidence type="ECO:0000256" key="1">
    <source>
        <dbReference type="SAM" id="Phobius"/>
    </source>
</evidence>
<protein>
    <recommendedName>
        <fullName evidence="4">PH domain-containing protein</fullName>
    </recommendedName>
</protein>
<dbReference type="Proteomes" id="UP001596523">
    <property type="component" value="Unassembled WGS sequence"/>
</dbReference>
<reference evidence="3" key="1">
    <citation type="journal article" date="2019" name="Int. J. Syst. Evol. Microbiol.">
        <title>The Global Catalogue of Microorganisms (GCM) 10K type strain sequencing project: providing services to taxonomists for standard genome sequencing and annotation.</title>
        <authorList>
            <consortium name="The Broad Institute Genomics Platform"/>
            <consortium name="The Broad Institute Genome Sequencing Center for Infectious Disease"/>
            <person name="Wu L."/>
            <person name="Ma J."/>
        </authorList>
    </citation>
    <scope>NUCLEOTIDE SEQUENCE [LARGE SCALE GENOMIC DNA]</scope>
    <source>
        <strain evidence="3">SYNS20</strain>
    </source>
</reference>
<accession>A0ABW2JFG3</accession>
<sequence length="156" mass="17287">MAQRSRRATTRRGRCPPVAALTTHNRYWARELRGATGCGVLFVAALLLLDWAVGDFTALRACLWTGLGALLFAVLAPARISAGPDVCESRGLFRTRQVCTACLVPVQVSPPGISQRLVLRDLHGRRLEIDPRVLVAQLWRIDRYGLLFTQHEQATV</sequence>
<gene>
    <name evidence="2" type="ORF">ACFQVC_07030</name>
</gene>
<keyword evidence="3" id="KW-1185">Reference proteome</keyword>
<dbReference type="EMBL" id="JBHTCF010000002">
    <property type="protein sequence ID" value="MFC7303967.1"/>
    <property type="molecule type" value="Genomic_DNA"/>
</dbReference>
<feature type="transmembrane region" description="Helical" evidence="1">
    <location>
        <begin position="34"/>
        <end position="52"/>
    </location>
</feature>
<comment type="caution">
    <text evidence="2">The sequence shown here is derived from an EMBL/GenBank/DDBJ whole genome shotgun (WGS) entry which is preliminary data.</text>
</comment>
<evidence type="ECO:0008006" key="4">
    <source>
        <dbReference type="Google" id="ProtNLM"/>
    </source>
</evidence>
<evidence type="ECO:0000313" key="3">
    <source>
        <dbReference type="Proteomes" id="UP001596523"/>
    </source>
</evidence>
<keyword evidence="1" id="KW-0812">Transmembrane</keyword>